<evidence type="ECO:0000313" key="3">
    <source>
        <dbReference type="Proteomes" id="UP001645038"/>
    </source>
</evidence>
<organism evidence="2 3">
    <name type="scientific">Halomonas colorata</name>
    <dbReference type="NCBI Taxonomy" id="2742615"/>
    <lineage>
        <taxon>Bacteria</taxon>
        <taxon>Pseudomonadati</taxon>
        <taxon>Pseudomonadota</taxon>
        <taxon>Gammaproteobacteria</taxon>
        <taxon>Oceanospirillales</taxon>
        <taxon>Halomonadaceae</taxon>
        <taxon>Halomonas</taxon>
    </lineage>
</organism>
<keyword evidence="1" id="KW-0732">Signal</keyword>
<dbReference type="PROSITE" id="PS51257">
    <property type="entry name" value="PROKAR_LIPOPROTEIN"/>
    <property type="match status" value="1"/>
</dbReference>
<feature type="chain" id="PRO_5046266825" evidence="1">
    <location>
        <begin position="26"/>
        <end position="177"/>
    </location>
</feature>
<dbReference type="RefSeq" id="WP_192539941.1">
    <property type="nucleotide sequence ID" value="NZ_RRZB01000123.1"/>
</dbReference>
<feature type="signal peptide" evidence="1">
    <location>
        <begin position="1"/>
        <end position="25"/>
    </location>
</feature>
<evidence type="ECO:0000256" key="1">
    <source>
        <dbReference type="SAM" id="SignalP"/>
    </source>
</evidence>
<proteinExistence type="predicted"/>
<dbReference type="EMBL" id="RRZB01000123">
    <property type="protein sequence ID" value="MBE0465529.1"/>
    <property type="molecule type" value="Genomic_DNA"/>
</dbReference>
<comment type="caution">
    <text evidence="2">The sequence shown here is derived from an EMBL/GenBank/DDBJ whole genome shotgun (WGS) entry which is preliminary data.</text>
</comment>
<protein>
    <submittedName>
        <fullName evidence="2">Uncharacterized protein</fullName>
    </submittedName>
</protein>
<reference evidence="2 3" key="1">
    <citation type="submission" date="2020-07" db="EMBL/GenBank/DDBJ databases">
        <title>Halophilic bacteria isolated from french cheeses.</title>
        <authorList>
            <person name="Kothe C.I."/>
            <person name="Farah-Kraiem B."/>
            <person name="Renault P."/>
            <person name="Dridi B."/>
        </authorList>
    </citation>
    <scope>NUCLEOTIDE SEQUENCE [LARGE SCALE GENOMIC DNA]</scope>
    <source>
        <strain evidence="2 3">FME20</strain>
    </source>
</reference>
<sequence>MKHITFATCLLALFILAGCATTPRAESGPYAHLVNPHVDLSAARGNPDALAYIHRHYMVEMADNDSLNREDWERQYFGDSPSLNEAANITSMHTKLLKSSPEIITEHFEESSRMHLSAANTFFLTGQWNEAWIVYDAYLNSLESFMPHLSTEQQATATEHQAWVKEKIADAIYAKSR</sequence>
<name>A0ABR9G3N5_9GAMM</name>
<accession>A0ABR9G3N5</accession>
<gene>
    <name evidence="2" type="ORF">EI547_19120</name>
</gene>
<dbReference type="Proteomes" id="UP001645038">
    <property type="component" value="Unassembled WGS sequence"/>
</dbReference>
<keyword evidence="3" id="KW-1185">Reference proteome</keyword>
<evidence type="ECO:0000313" key="2">
    <source>
        <dbReference type="EMBL" id="MBE0465529.1"/>
    </source>
</evidence>